<organism evidence="1 2">
    <name type="scientific">Microbacterium phage Metamorphoo</name>
    <dbReference type="NCBI Taxonomy" id="2201437"/>
    <lineage>
        <taxon>Viruses</taxon>
        <taxon>Duplodnaviria</taxon>
        <taxon>Heunggongvirae</taxon>
        <taxon>Uroviricota</taxon>
        <taxon>Caudoviricetes</taxon>
        <taxon>Hodgkinviridae</taxon>
        <taxon>Metamorphoovirus</taxon>
        <taxon>Metamorphoovirus metamorphoo</taxon>
    </lineage>
</organism>
<dbReference type="Proteomes" id="UP000251466">
    <property type="component" value="Segment"/>
</dbReference>
<sequence>MMTDTTAQHIAARDDLDLQQRLIAAAEQMGVSSAQSTVVSNLGTLISKPITVNGEETTLTKVHGYASAVRRDLLASEAAMPPGLNPGAVTDDHLRAAIAAVIQSPTTPSTPPVDSGE</sequence>
<name>A0A2Z4Q5R3_9CAUD</name>
<reference evidence="1 2" key="1">
    <citation type="submission" date="2018-04" db="EMBL/GenBank/DDBJ databases">
        <authorList>
            <person name="Harrington T."/>
            <person name="Washburn E."/>
            <person name="Bricker J."/>
            <person name="McKinney A."/>
            <person name="Betsko A.J."/>
            <person name="Garlena R.A."/>
            <person name="Russell D.A."/>
            <person name="Pope W.A."/>
            <person name="Jacobs-Sera D."/>
            <person name="Hatfull G.F."/>
        </authorList>
    </citation>
    <scope>NUCLEOTIDE SEQUENCE [LARGE SCALE GENOMIC DNA]</scope>
</reference>
<accession>A0A2Z4Q5R3</accession>
<dbReference type="KEGG" id="vg:54993365"/>
<evidence type="ECO:0000313" key="1">
    <source>
        <dbReference type="EMBL" id="AWY05392.1"/>
    </source>
</evidence>
<protein>
    <submittedName>
        <fullName evidence="1">Uncharacterized protein</fullName>
    </submittedName>
</protein>
<keyword evidence="2" id="KW-1185">Reference proteome</keyword>
<dbReference type="GeneID" id="54993365"/>
<dbReference type="EMBL" id="MH271304">
    <property type="protein sequence ID" value="AWY05392.1"/>
    <property type="molecule type" value="Genomic_DNA"/>
</dbReference>
<evidence type="ECO:0000313" key="2">
    <source>
        <dbReference type="Proteomes" id="UP000251466"/>
    </source>
</evidence>
<proteinExistence type="predicted"/>
<gene>
    <name evidence="1" type="primary">41</name>
    <name evidence="1" type="ORF">SEA_METAMORPHOO_41</name>
</gene>
<dbReference type="RefSeq" id="YP_009802810.1">
    <property type="nucleotide sequence ID" value="NC_047988.1"/>
</dbReference>